<dbReference type="PANTHER" id="PTHR13556:SF2">
    <property type="entry name" value="TRANSCRIPTIONAL ADAPTER 3"/>
    <property type="match status" value="1"/>
</dbReference>
<dbReference type="PANTHER" id="PTHR13556">
    <property type="entry name" value="TRANSCRIPTIONAL ADAPTER 3-RELATED"/>
    <property type="match status" value="1"/>
</dbReference>
<keyword evidence="3" id="KW-0805">Transcription regulation</keyword>
<evidence type="ECO:0000256" key="4">
    <source>
        <dbReference type="ARBA" id="ARBA00023163"/>
    </source>
</evidence>
<evidence type="ECO:0000313" key="8">
    <source>
        <dbReference type="Proteomes" id="UP000299102"/>
    </source>
</evidence>
<dbReference type="OrthoDB" id="1232at2759"/>
<feature type="region of interest" description="Disordered" evidence="6">
    <location>
        <begin position="1"/>
        <end position="41"/>
    </location>
</feature>
<feature type="compositionally biased region" description="Basic and acidic residues" evidence="6">
    <location>
        <begin position="139"/>
        <end position="152"/>
    </location>
</feature>
<organism evidence="7 8">
    <name type="scientific">Eumeta variegata</name>
    <name type="common">Bagworm moth</name>
    <name type="synonym">Eumeta japonica</name>
    <dbReference type="NCBI Taxonomy" id="151549"/>
    <lineage>
        <taxon>Eukaryota</taxon>
        <taxon>Metazoa</taxon>
        <taxon>Ecdysozoa</taxon>
        <taxon>Arthropoda</taxon>
        <taxon>Hexapoda</taxon>
        <taxon>Insecta</taxon>
        <taxon>Pterygota</taxon>
        <taxon>Neoptera</taxon>
        <taxon>Endopterygota</taxon>
        <taxon>Lepidoptera</taxon>
        <taxon>Glossata</taxon>
        <taxon>Ditrysia</taxon>
        <taxon>Tineoidea</taxon>
        <taxon>Psychidae</taxon>
        <taxon>Oiketicinae</taxon>
        <taxon>Eumeta</taxon>
    </lineage>
</organism>
<dbReference type="GO" id="GO:0005634">
    <property type="term" value="C:nucleus"/>
    <property type="evidence" value="ECO:0007669"/>
    <property type="project" value="UniProtKB-SubCell"/>
</dbReference>
<dbReference type="GO" id="GO:0003713">
    <property type="term" value="F:transcription coactivator activity"/>
    <property type="evidence" value="ECO:0007669"/>
    <property type="project" value="TreeGrafter"/>
</dbReference>
<accession>A0A4C1Y3Z4</accession>
<evidence type="ECO:0000256" key="6">
    <source>
        <dbReference type="SAM" id="MobiDB-lite"/>
    </source>
</evidence>
<dbReference type="InterPro" id="IPR019340">
    <property type="entry name" value="Histone_AcTrfase_su3"/>
</dbReference>
<dbReference type="Pfam" id="PF10198">
    <property type="entry name" value="Ada3"/>
    <property type="match status" value="1"/>
</dbReference>
<dbReference type="GO" id="GO:0006357">
    <property type="term" value="P:regulation of transcription by RNA polymerase II"/>
    <property type="evidence" value="ECO:0007669"/>
    <property type="project" value="TreeGrafter"/>
</dbReference>
<feature type="compositionally biased region" description="Basic residues" evidence="6">
    <location>
        <begin position="1"/>
        <end position="16"/>
    </location>
</feature>
<name>A0A4C1Y3Z4_EUMVA</name>
<keyword evidence="5" id="KW-0539">Nucleus</keyword>
<gene>
    <name evidence="7" type="primary">tada3-b</name>
    <name evidence="7" type="ORF">EVAR_47400_1</name>
</gene>
<dbReference type="EMBL" id="BGZK01001031">
    <property type="protein sequence ID" value="GBP69125.1"/>
    <property type="molecule type" value="Genomic_DNA"/>
</dbReference>
<dbReference type="GO" id="GO:0000124">
    <property type="term" value="C:SAGA complex"/>
    <property type="evidence" value="ECO:0007669"/>
    <property type="project" value="TreeGrafter"/>
</dbReference>
<evidence type="ECO:0000256" key="5">
    <source>
        <dbReference type="ARBA" id="ARBA00023242"/>
    </source>
</evidence>
<evidence type="ECO:0000313" key="7">
    <source>
        <dbReference type="EMBL" id="GBP69125.1"/>
    </source>
</evidence>
<protein>
    <submittedName>
        <fullName evidence="7">Transcriptional adapter 3-B</fullName>
    </submittedName>
</protein>
<dbReference type="Proteomes" id="UP000299102">
    <property type="component" value="Unassembled WGS sequence"/>
</dbReference>
<keyword evidence="4" id="KW-0804">Transcription</keyword>
<feature type="region of interest" description="Disordered" evidence="6">
    <location>
        <begin position="116"/>
        <end position="154"/>
    </location>
</feature>
<dbReference type="AlphaFoldDB" id="A0A4C1Y3Z4"/>
<evidence type="ECO:0000256" key="1">
    <source>
        <dbReference type="ARBA" id="ARBA00004123"/>
    </source>
</evidence>
<comment type="subcellular location">
    <subcellularLocation>
        <location evidence="1">Nucleus</location>
    </subcellularLocation>
</comment>
<evidence type="ECO:0000256" key="2">
    <source>
        <dbReference type="ARBA" id="ARBA00005330"/>
    </source>
</evidence>
<comment type="caution">
    <text evidence="7">The sequence shown here is derived from an EMBL/GenBank/DDBJ whole genome shotgun (WGS) entry which is preliminary data.</text>
</comment>
<dbReference type="STRING" id="151549.A0A4C1Y3Z4"/>
<proteinExistence type="inferred from homology"/>
<reference evidence="7 8" key="1">
    <citation type="journal article" date="2019" name="Commun. Biol.">
        <title>The bagworm genome reveals a unique fibroin gene that provides high tensile strength.</title>
        <authorList>
            <person name="Kono N."/>
            <person name="Nakamura H."/>
            <person name="Ohtoshi R."/>
            <person name="Tomita M."/>
            <person name="Numata K."/>
            <person name="Arakawa K."/>
        </authorList>
    </citation>
    <scope>NUCLEOTIDE SEQUENCE [LARGE SCALE GENOMIC DNA]</scope>
</reference>
<keyword evidence="8" id="KW-1185">Reference proteome</keyword>
<evidence type="ECO:0000256" key="3">
    <source>
        <dbReference type="ARBA" id="ARBA00023015"/>
    </source>
</evidence>
<sequence>MLGKRMHHNSKGRLTSKSHDGGKPSSPGITPYTKPAKMPGSMSVGKTKVEFCPIPYMKIQDNSINSPRYTAIASRSADEPIGMDELDSLQMELETLLCNTALRIRYFQSEIESIDTNESKREKKGKAAGKQLQYPVKRKFPEEKSAKPKEYTKLSNQPKISKFKSYNNLLPSNNTNNNYNADNTLPSDNSVKLEMSQLALPKNNIPYKFWNSVEPYCAPITLDDIKFLESLLAQSSNTTLPPIPPLGKHYSEVWADEHVAEDQNASNPNKQKTSGMSPETASLRKKIEKSTENMIIGPLAQRLVSALMEENALPYEVPDVKVKQNTNIKSSYKNSLILEKCLRKELVEQGILDPEDLPPLTNPADDEILTEIKKCQAELTVVRKENCRNLKNLIGLCKQEMIRLNLKKQLDQVDMECIEVYKKMVAAKQKKRPITKKEKEDAWRIINEQIRLNKEINALPLTGPNTS</sequence>
<comment type="similarity">
    <text evidence="2">Belongs to the NGG1 family.</text>
</comment>